<evidence type="ECO:0000313" key="7">
    <source>
        <dbReference type="EMBL" id="PSR73177.1"/>
    </source>
</evidence>
<proteinExistence type="inferred from homology"/>
<dbReference type="Proteomes" id="UP000186601">
    <property type="component" value="Unassembled WGS sequence"/>
</dbReference>
<evidence type="ECO:0000313" key="8">
    <source>
        <dbReference type="Proteomes" id="UP000186601"/>
    </source>
</evidence>
<dbReference type="Pfam" id="PF01940">
    <property type="entry name" value="DUF92"/>
    <property type="match status" value="1"/>
</dbReference>
<gene>
    <name evidence="7" type="ORF">PHLCEN_2v10954</name>
</gene>
<feature type="transmembrane region" description="Helical" evidence="6">
    <location>
        <begin position="230"/>
        <end position="250"/>
    </location>
</feature>
<sequence length="326" mass="35165">MNFSEFPFGPFFLALYLGSSGIRKGSLSPSGGLAAFIIGFTMMAIRLRTFGVALIVFYLVGSKATKVGKELKARLEEGHQEAGYRNAWQVLCNSFSAFLASLLWSALYVPNSVAASLLSGSSIMDSRRPYDFEQWCPATLRSTWSRTLLFVCLGHFACCLGDTLASELGILSTVPPRLITTFKPVPPGTNGGMSLYGTLASAAGGIIMGLTIALSLLLESGSCRREWQGVVFPLLGWGAFAGLFGSFVRIPPHNIGGSNPNIFNVQIDSLMGATIQRTRFSSKTKRILTDESPAPKDTEIKIISGLNILTNNQARSHRDPNLPVLT</sequence>
<keyword evidence="3 6" id="KW-0812">Transmembrane</keyword>
<accession>A0A2R6NLB5</accession>
<dbReference type="OrthoDB" id="30881at2759"/>
<evidence type="ECO:0000256" key="4">
    <source>
        <dbReference type="ARBA" id="ARBA00022989"/>
    </source>
</evidence>
<dbReference type="GO" id="GO:0016020">
    <property type="term" value="C:membrane"/>
    <property type="evidence" value="ECO:0007669"/>
    <property type="project" value="UniProtKB-SubCell"/>
</dbReference>
<dbReference type="AlphaFoldDB" id="A0A2R6NLB5"/>
<dbReference type="InterPro" id="IPR002794">
    <property type="entry name" value="DUF92_TMEM19"/>
</dbReference>
<evidence type="ECO:0000256" key="3">
    <source>
        <dbReference type="ARBA" id="ARBA00022692"/>
    </source>
</evidence>
<evidence type="ECO:0000256" key="6">
    <source>
        <dbReference type="SAM" id="Phobius"/>
    </source>
</evidence>
<name>A0A2R6NLB5_9APHY</name>
<feature type="transmembrane region" description="Helical" evidence="6">
    <location>
        <begin position="34"/>
        <end position="60"/>
    </location>
</feature>
<evidence type="ECO:0000256" key="5">
    <source>
        <dbReference type="ARBA" id="ARBA00023136"/>
    </source>
</evidence>
<dbReference type="PANTHER" id="PTHR13353:SF5">
    <property type="entry name" value="TRANSMEMBRANE PROTEIN 19"/>
    <property type="match status" value="1"/>
</dbReference>
<comment type="similarity">
    <text evidence="2">Belongs to the TMEM19 family.</text>
</comment>
<protein>
    <recommendedName>
        <fullName evidence="9">Transmembrane protein 19</fullName>
    </recommendedName>
</protein>
<feature type="transmembrane region" description="Helical" evidence="6">
    <location>
        <begin position="194"/>
        <end position="218"/>
    </location>
</feature>
<dbReference type="STRING" id="98765.A0A2R6NLB5"/>
<dbReference type="EMBL" id="MLYV02001100">
    <property type="protein sequence ID" value="PSR73177.1"/>
    <property type="molecule type" value="Genomic_DNA"/>
</dbReference>
<comment type="subcellular location">
    <subcellularLocation>
        <location evidence="1">Membrane</location>
        <topology evidence="1">Multi-pass membrane protein</topology>
    </subcellularLocation>
</comment>
<keyword evidence="4 6" id="KW-1133">Transmembrane helix</keyword>
<evidence type="ECO:0000256" key="1">
    <source>
        <dbReference type="ARBA" id="ARBA00004141"/>
    </source>
</evidence>
<dbReference type="PANTHER" id="PTHR13353">
    <property type="entry name" value="TRANSMEMBRANE PROTEIN 19"/>
    <property type="match status" value="1"/>
</dbReference>
<organism evidence="7 8">
    <name type="scientific">Hermanssonia centrifuga</name>
    <dbReference type="NCBI Taxonomy" id="98765"/>
    <lineage>
        <taxon>Eukaryota</taxon>
        <taxon>Fungi</taxon>
        <taxon>Dikarya</taxon>
        <taxon>Basidiomycota</taxon>
        <taxon>Agaricomycotina</taxon>
        <taxon>Agaricomycetes</taxon>
        <taxon>Polyporales</taxon>
        <taxon>Meruliaceae</taxon>
        <taxon>Hermanssonia</taxon>
    </lineage>
</organism>
<reference evidence="7 8" key="1">
    <citation type="submission" date="2018-02" db="EMBL/GenBank/DDBJ databases">
        <title>Genome sequence of the basidiomycete white-rot fungus Phlebia centrifuga.</title>
        <authorList>
            <person name="Granchi Z."/>
            <person name="Peng M."/>
            <person name="de Vries R.P."/>
            <person name="Hilden K."/>
            <person name="Makela M.R."/>
            <person name="Grigoriev I."/>
            <person name="Riley R."/>
        </authorList>
    </citation>
    <scope>NUCLEOTIDE SEQUENCE [LARGE SCALE GENOMIC DNA]</scope>
    <source>
        <strain evidence="7 8">FBCC195</strain>
    </source>
</reference>
<keyword evidence="5 6" id="KW-0472">Membrane</keyword>
<evidence type="ECO:0000256" key="2">
    <source>
        <dbReference type="ARBA" id="ARBA00009012"/>
    </source>
</evidence>
<keyword evidence="8" id="KW-1185">Reference proteome</keyword>
<evidence type="ECO:0008006" key="9">
    <source>
        <dbReference type="Google" id="ProtNLM"/>
    </source>
</evidence>
<feature type="transmembrane region" description="Helical" evidence="6">
    <location>
        <begin position="95"/>
        <end position="118"/>
    </location>
</feature>
<comment type="caution">
    <text evidence="7">The sequence shown here is derived from an EMBL/GenBank/DDBJ whole genome shotgun (WGS) entry which is preliminary data.</text>
</comment>